<dbReference type="Pfam" id="PF06830">
    <property type="entry name" value="Root_cap"/>
    <property type="match status" value="1"/>
</dbReference>
<evidence type="ECO:0000256" key="1">
    <source>
        <dbReference type="SAM" id="SignalP"/>
    </source>
</evidence>
<dbReference type="AlphaFoldDB" id="A0A118K6A5"/>
<proteinExistence type="predicted"/>
<protein>
    <submittedName>
        <fullName evidence="2">Root cap</fullName>
    </submittedName>
</protein>
<organism evidence="2 3">
    <name type="scientific">Cynara cardunculus var. scolymus</name>
    <name type="common">Globe artichoke</name>
    <name type="synonym">Cynara scolymus</name>
    <dbReference type="NCBI Taxonomy" id="59895"/>
    <lineage>
        <taxon>Eukaryota</taxon>
        <taxon>Viridiplantae</taxon>
        <taxon>Streptophyta</taxon>
        <taxon>Embryophyta</taxon>
        <taxon>Tracheophyta</taxon>
        <taxon>Spermatophyta</taxon>
        <taxon>Magnoliopsida</taxon>
        <taxon>eudicotyledons</taxon>
        <taxon>Gunneridae</taxon>
        <taxon>Pentapetalae</taxon>
        <taxon>asterids</taxon>
        <taxon>campanulids</taxon>
        <taxon>Asterales</taxon>
        <taxon>Asteraceae</taxon>
        <taxon>Carduoideae</taxon>
        <taxon>Cardueae</taxon>
        <taxon>Carduinae</taxon>
        <taxon>Cynara</taxon>
    </lineage>
</organism>
<reference evidence="2 3" key="1">
    <citation type="journal article" date="2016" name="Sci. Rep.">
        <title>The genome sequence of the outbreeding globe artichoke constructed de novo incorporating a phase-aware low-pass sequencing strategy of F1 progeny.</title>
        <authorList>
            <person name="Scaglione D."/>
            <person name="Reyes-Chin-Wo S."/>
            <person name="Acquadro A."/>
            <person name="Froenicke L."/>
            <person name="Portis E."/>
            <person name="Beitel C."/>
            <person name="Tirone M."/>
            <person name="Mauro R."/>
            <person name="Lo Monaco A."/>
            <person name="Mauromicale G."/>
            <person name="Faccioli P."/>
            <person name="Cattivelli L."/>
            <person name="Rieseberg L."/>
            <person name="Michelmore R."/>
            <person name="Lanteri S."/>
        </authorList>
    </citation>
    <scope>NUCLEOTIDE SEQUENCE [LARGE SCALE GENOMIC DNA]</scope>
    <source>
        <strain evidence="2">2C</strain>
    </source>
</reference>
<accession>A0A118K6A5</accession>
<keyword evidence="3" id="KW-1185">Reference proteome</keyword>
<name>A0A118K6A5_CYNCS</name>
<dbReference type="Proteomes" id="UP000243975">
    <property type="component" value="Unassembled WGS sequence"/>
</dbReference>
<evidence type="ECO:0000313" key="3">
    <source>
        <dbReference type="Proteomes" id="UP000243975"/>
    </source>
</evidence>
<dbReference type="PANTHER" id="PTHR31656">
    <property type="entry name" value="ROOT CAP DOMAIN-CONTAINING PROTEIN"/>
    <property type="match status" value="1"/>
</dbReference>
<feature type="signal peptide" evidence="1">
    <location>
        <begin position="1"/>
        <end position="28"/>
    </location>
</feature>
<evidence type="ECO:0000313" key="2">
    <source>
        <dbReference type="EMBL" id="KVI10382.1"/>
    </source>
</evidence>
<dbReference type="InterPro" id="IPR009646">
    <property type="entry name" value="Root_cap"/>
</dbReference>
<gene>
    <name evidence="2" type="ORF">Ccrd_011152</name>
</gene>
<keyword evidence="1" id="KW-0732">Signal</keyword>
<feature type="chain" id="PRO_5007160010" evidence="1">
    <location>
        <begin position="29"/>
        <end position="143"/>
    </location>
</feature>
<sequence length="143" mass="15487">MKMTSNKSLICIFLATFALLAAISQVKGYSSSYCGPWSRCEGQTLYCPSECPSSESNEPKAKVCLIDCYSPKCKAECKRVAMAVVGGEDKYKTTSLLAADCATCIFDSINDAAEEKMKTRKEYGTLDCSAKGLFHGNGIVCKK</sequence>
<comment type="caution">
    <text evidence="2">The sequence shown here is derived from an EMBL/GenBank/DDBJ whole genome shotgun (WGS) entry which is preliminary data.</text>
</comment>
<dbReference type="EMBL" id="LEKV01001020">
    <property type="protein sequence ID" value="KVI10382.1"/>
    <property type="molecule type" value="Genomic_DNA"/>
</dbReference>
<dbReference type="Gramene" id="KVI10382">
    <property type="protein sequence ID" value="KVI10382"/>
    <property type="gene ID" value="Ccrd_011152"/>
</dbReference>